<feature type="transmembrane region" description="Helical" evidence="2">
    <location>
        <begin position="430"/>
        <end position="448"/>
    </location>
</feature>
<sequence length="774" mass="81290">MRGDSHPPYTIWDAALLVSSRNLCPVFRRWLVCVVCVAVVAVGGSYLISFLTQWPAAEKISQPGPLIVVSQPTLSWDQVSAKKTPNLWKLAEDGAVGSLTTRSLSSHSCDGQSWLTFGAGKRTSEGKRVPMTAPGETPKKCWSPAPPNPITSESTTGSGAPAVYPAWPRVRHRALSRSVPADPSHIATRLTGAGQCITSAGQYASLAAANAQGRVEHYVADPATVDINACPITFISLQSIDDKLLGKLLAKAPANATVVVAGFSDATGPEVLHSVVINGPGVTHGLLTSNSTRQPGVVQLTDLSALVFARLGDKAPHQPEGRRPAVQPRPAGDSAITDAGMVAMQLRVEHGLSADFLTRFVVAMVVLLGAGVVWWWLRRRRAQQSGVPAGSSTPLRWWLSGCAAVTASMPVSTWLIGLVPWWDAPEPRTALGWGVVGFAVVIAALALLGPWRRYPIGAPLFIAFVTLSVLLLDVIHGTPLQFVSMMGLQPVYGGRFYGMGNVGDALIATSSLLICALLAGVLIRGGHRKLAATTVILIGLVTLLIDGTPTWGADGAGPLAMFPAFAYLALNAGGLALTWRRAALIIGSAVAIVGTISVLDYLRPPQYRTHLGDFVAQIRYHGDFSGLERIVRANWTMLTSNGLTALVPLILILSIAVLLTPSRWPGRLLFPLVRRVPMLGEGLAAIVVCWILGFASNDSGVSIPPTGLLLLAPLLMLLAAAPSGHPPAEARVSGTLAHPKQSAGSSADAPTNAPTDASAATSPPDDPQVTSSTS</sequence>
<feature type="transmembrane region" description="Helical" evidence="2">
    <location>
        <begin position="530"/>
        <end position="545"/>
    </location>
</feature>
<feature type="transmembrane region" description="Helical" evidence="2">
    <location>
        <begin position="397"/>
        <end position="418"/>
    </location>
</feature>
<evidence type="ECO:0000313" key="3">
    <source>
        <dbReference type="EMBL" id="GGB30954.1"/>
    </source>
</evidence>
<accession>A0A916WU57</accession>
<reference evidence="3" key="1">
    <citation type="journal article" date="2014" name="Int. J. Syst. Evol. Microbiol.">
        <title>Complete genome sequence of Corynebacterium casei LMG S-19264T (=DSM 44701T), isolated from a smear-ripened cheese.</title>
        <authorList>
            <consortium name="US DOE Joint Genome Institute (JGI-PGF)"/>
            <person name="Walter F."/>
            <person name="Albersmeier A."/>
            <person name="Kalinowski J."/>
            <person name="Ruckert C."/>
        </authorList>
    </citation>
    <scope>NUCLEOTIDE SEQUENCE</scope>
    <source>
        <strain evidence="3">CGMCC 1.15085</strain>
    </source>
</reference>
<proteinExistence type="predicted"/>
<evidence type="ECO:0000256" key="2">
    <source>
        <dbReference type="SAM" id="Phobius"/>
    </source>
</evidence>
<comment type="caution">
    <text evidence="3">The sequence shown here is derived from an EMBL/GenBank/DDBJ whole genome shotgun (WGS) entry which is preliminary data.</text>
</comment>
<evidence type="ECO:0000256" key="1">
    <source>
        <dbReference type="SAM" id="MobiDB-lite"/>
    </source>
</evidence>
<feature type="transmembrane region" description="Helical" evidence="2">
    <location>
        <begin position="356"/>
        <end position="377"/>
    </location>
</feature>
<feature type="transmembrane region" description="Helical" evidence="2">
    <location>
        <begin position="701"/>
        <end position="721"/>
    </location>
</feature>
<feature type="transmembrane region" description="Helical" evidence="2">
    <location>
        <begin position="582"/>
        <end position="602"/>
    </location>
</feature>
<feature type="region of interest" description="Disordered" evidence="1">
    <location>
        <begin position="124"/>
        <end position="159"/>
    </location>
</feature>
<feature type="transmembrane region" description="Helical" evidence="2">
    <location>
        <begin position="645"/>
        <end position="664"/>
    </location>
</feature>
<keyword evidence="2" id="KW-0472">Membrane</keyword>
<feature type="compositionally biased region" description="Low complexity" evidence="1">
    <location>
        <begin position="746"/>
        <end position="763"/>
    </location>
</feature>
<feature type="transmembrane region" description="Helical" evidence="2">
    <location>
        <begin position="460"/>
        <end position="482"/>
    </location>
</feature>
<dbReference type="EMBL" id="BMHI01000003">
    <property type="protein sequence ID" value="GGB30954.1"/>
    <property type="molecule type" value="Genomic_DNA"/>
</dbReference>
<dbReference type="AlphaFoldDB" id="A0A916WU57"/>
<gene>
    <name evidence="3" type="ORF">GCM10011492_21880</name>
</gene>
<dbReference type="Proteomes" id="UP000636793">
    <property type="component" value="Unassembled WGS sequence"/>
</dbReference>
<feature type="transmembrane region" description="Helical" evidence="2">
    <location>
        <begin position="30"/>
        <end position="51"/>
    </location>
</feature>
<organism evidence="3 4">
    <name type="scientific">Flexivirga endophytica</name>
    <dbReference type="NCBI Taxonomy" id="1849103"/>
    <lineage>
        <taxon>Bacteria</taxon>
        <taxon>Bacillati</taxon>
        <taxon>Actinomycetota</taxon>
        <taxon>Actinomycetes</taxon>
        <taxon>Micrococcales</taxon>
        <taxon>Dermacoccaceae</taxon>
        <taxon>Flexivirga</taxon>
    </lineage>
</organism>
<feature type="region of interest" description="Disordered" evidence="1">
    <location>
        <begin position="726"/>
        <end position="774"/>
    </location>
</feature>
<reference evidence="3" key="2">
    <citation type="submission" date="2020-09" db="EMBL/GenBank/DDBJ databases">
        <authorList>
            <person name="Sun Q."/>
            <person name="Zhou Y."/>
        </authorList>
    </citation>
    <scope>NUCLEOTIDE SEQUENCE</scope>
    <source>
        <strain evidence="3">CGMCC 1.15085</strain>
    </source>
</reference>
<keyword evidence="4" id="KW-1185">Reference proteome</keyword>
<feature type="transmembrane region" description="Helical" evidence="2">
    <location>
        <begin position="676"/>
        <end position="695"/>
    </location>
</feature>
<name>A0A916WU57_9MICO</name>
<feature type="transmembrane region" description="Helical" evidence="2">
    <location>
        <begin position="502"/>
        <end position="523"/>
    </location>
</feature>
<evidence type="ECO:0000313" key="4">
    <source>
        <dbReference type="Proteomes" id="UP000636793"/>
    </source>
</evidence>
<protein>
    <submittedName>
        <fullName evidence="3">Uncharacterized protein</fullName>
    </submittedName>
</protein>
<keyword evidence="2" id="KW-1133">Transmembrane helix</keyword>
<keyword evidence="2" id="KW-0812">Transmembrane</keyword>